<feature type="domain" description="NAD-dependent epimerase/dehydratase" evidence="1">
    <location>
        <begin position="4"/>
        <end position="234"/>
    </location>
</feature>
<dbReference type="Gene3D" id="3.40.50.720">
    <property type="entry name" value="NAD(P)-binding Rossmann-like Domain"/>
    <property type="match status" value="1"/>
</dbReference>
<dbReference type="InterPro" id="IPR001509">
    <property type="entry name" value="Epimerase_deHydtase"/>
</dbReference>
<dbReference type="InterPro" id="IPR036291">
    <property type="entry name" value="NAD(P)-bd_dom_sf"/>
</dbReference>
<keyword evidence="3" id="KW-1185">Reference proteome</keyword>
<accession>A0A1T3CGV2</accession>
<dbReference type="PANTHER" id="PTHR48079">
    <property type="entry name" value="PROTEIN YEEZ"/>
    <property type="match status" value="1"/>
</dbReference>
<sequence>MPNVLVIGPTGYVGSALSEQLIRSGDHYVYAASQSEEEGFRLATNEIIPLKGSFDSPQAAFELISSNKIDVIVDTTSYNNKTTKSKILSTIVDAEKIKREQLSKGNHPIQPKLGFVTVSGIWTQGSTEDPYGSFQKMTAEAQSAVPEEGLNESKLLYEQEVLASRAILDVAVIQPSFIWARGGASWTRILGPLVEGARTGSTDVMKIAVDPEDQMYCFTNIDDVAVAIELAVNKLQLINGNSVHPVFELVGDQFPIGLLFERDAHYFGCKGKVELYKPEKTGFLDVIGGNHNANRTRAEQILGWYPKKRYFLRDTFIYANSFMAALALAKRK</sequence>
<organism evidence="2 3">
    <name type="scientific">Trichoderma guizhouense</name>
    <dbReference type="NCBI Taxonomy" id="1491466"/>
    <lineage>
        <taxon>Eukaryota</taxon>
        <taxon>Fungi</taxon>
        <taxon>Dikarya</taxon>
        <taxon>Ascomycota</taxon>
        <taxon>Pezizomycotina</taxon>
        <taxon>Sordariomycetes</taxon>
        <taxon>Hypocreomycetidae</taxon>
        <taxon>Hypocreales</taxon>
        <taxon>Hypocreaceae</taxon>
        <taxon>Trichoderma</taxon>
    </lineage>
</organism>
<dbReference type="SUPFAM" id="SSF51735">
    <property type="entry name" value="NAD(P)-binding Rossmann-fold domains"/>
    <property type="match status" value="1"/>
</dbReference>
<comment type="caution">
    <text evidence="2">The sequence shown here is derived from an EMBL/GenBank/DDBJ whole genome shotgun (WGS) entry which is preliminary data.</text>
</comment>
<dbReference type="OrthoDB" id="2735536at2759"/>
<dbReference type="InterPro" id="IPR051783">
    <property type="entry name" value="NAD(P)-dependent_oxidoreduct"/>
</dbReference>
<evidence type="ECO:0000259" key="1">
    <source>
        <dbReference type="Pfam" id="PF01370"/>
    </source>
</evidence>
<dbReference type="GO" id="GO:0004029">
    <property type="term" value="F:aldehyde dehydrogenase (NAD+) activity"/>
    <property type="evidence" value="ECO:0007669"/>
    <property type="project" value="TreeGrafter"/>
</dbReference>
<dbReference type="Proteomes" id="UP000191004">
    <property type="component" value="Unassembled WGS sequence"/>
</dbReference>
<reference evidence="2 3" key="1">
    <citation type="submission" date="2016-04" db="EMBL/GenBank/DDBJ databases">
        <title>Multiple horizontal gene transfer events from other fungi enriched the ability of the initially mycotrophic fungus Trichoderma (Ascomycota) to feed on dead plant biomass.</title>
        <authorList>
            <person name="Atanasova L."/>
            <person name="Chenthamara K."/>
            <person name="Zhang J."/>
            <person name="Grujic M."/>
            <person name="Henrissat B."/>
            <person name="Kuo A."/>
            <person name="Aertz A."/>
            <person name="Salamov A."/>
            <person name="Lipzen A."/>
            <person name="Labutti K."/>
            <person name="Barry K."/>
            <person name="Miao Y."/>
            <person name="Rahimi M.J."/>
            <person name="Shen Q."/>
            <person name="Grigoriev I.V."/>
            <person name="Kubicek C.P."/>
            <person name="Druzhinina I.S."/>
        </authorList>
    </citation>
    <scope>NUCLEOTIDE SEQUENCE [LARGE SCALE GENOMIC DNA]</scope>
    <source>
        <strain evidence="2 3">NJAU 4742</strain>
    </source>
</reference>
<gene>
    <name evidence="2" type="ORF">A0O28_0004050</name>
</gene>
<protein>
    <submittedName>
        <fullName evidence="2">NAD dependent epimerase/dehydratase family protein</fullName>
    </submittedName>
</protein>
<evidence type="ECO:0000313" key="2">
    <source>
        <dbReference type="EMBL" id="OPB40326.1"/>
    </source>
</evidence>
<dbReference type="GO" id="GO:0005737">
    <property type="term" value="C:cytoplasm"/>
    <property type="evidence" value="ECO:0007669"/>
    <property type="project" value="TreeGrafter"/>
</dbReference>
<proteinExistence type="predicted"/>
<dbReference type="PANTHER" id="PTHR48079:SF3">
    <property type="entry name" value="NAD-DEPENDENT EPIMERASE_DEHYDRATASE DOMAIN-CONTAINING PROTEIN"/>
    <property type="match status" value="1"/>
</dbReference>
<evidence type="ECO:0000313" key="3">
    <source>
        <dbReference type="Proteomes" id="UP000191004"/>
    </source>
</evidence>
<dbReference type="AlphaFoldDB" id="A0A1T3CGV2"/>
<name>A0A1T3CGV2_9HYPO</name>
<dbReference type="EMBL" id="LVVK01000017">
    <property type="protein sequence ID" value="OPB40326.1"/>
    <property type="molecule type" value="Genomic_DNA"/>
</dbReference>
<dbReference type="Pfam" id="PF01370">
    <property type="entry name" value="Epimerase"/>
    <property type="match status" value="1"/>
</dbReference>